<comment type="caution">
    <text evidence="2">The sequence shown here is derived from an EMBL/GenBank/DDBJ whole genome shotgun (WGS) entry which is preliminary data.</text>
</comment>
<evidence type="ECO:0000256" key="1">
    <source>
        <dbReference type="SAM" id="MobiDB-lite"/>
    </source>
</evidence>
<evidence type="ECO:0000313" key="2">
    <source>
        <dbReference type="EMBL" id="RNF10144.1"/>
    </source>
</evidence>
<protein>
    <submittedName>
        <fullName evidence="2">Uncharacterized protein</fullName>
    </submittedName>
</protein>
<dbReference type="AlphaFoldDB" id="A0A422NXK7"/>
<reference evidence="2 3" key="1">
    <citation type="journal article" date="2018" name="BMC Genomics">
        <title>Genomic comparison of Trypanosoma conorhini and Trypanosoma rangeli to Trypanosoma cruzi strains of high and low virulence.</title>
        <authorList>
            <person name="Bradwell K.R."/>
            <person name="Koparde V.N."/>
            <person name="Matveyev A.V."/>
            <person name="Serrano M.G."/>
            <person name="Alves J.M."/>
            <person name="Parikh H."/>
            <person name="Huang B."/>
            <person name="Lee V."/>
            <person name="Espinosa-Alvarez O."/>
            <person name="Ortiz P.A."/>
            <person name="Costa-Martins A.G."/>
            <person name="Teixeira M.M."/>
            <person name="Buck G.A."/>
        </authorList>
    </citation>
    <scope>NUCLEOTIDE SEQUENCE [LARGE SCALE GENOMIC DNA]</scope>
    <source>
        <strain evidence="2 3">AM80</strain>
    </source>
</reference>
<accession>A0A422NXK7</accession>
<name>A0A422NXK7_TRYRA</name>
<feature type="region of interest" description="Disordered" evidence="1">
    <location>
        <begin position="36"/>
        <end position="110"/>
    </location>
</feature>
<sequence>MELTVSPGWSWRSCPAQKARQLRWVGVAIFHPDPAARSVCDSAPANPPRPSRSLPTRGRPTGGDIATQSISSAGFHGVWGQHGRRRTTNYARQTAGRQGGSPGRQPPEAVVLDPRTGGVGRCRGQKPLACARYAPGSRAVL</sequence>
<dbReference type="EMBL" id="MKGL01000036">
    <property type="protein sequence ID" value="RNF10144.1"/>
    <property type="molecule type" value="Genomic_DNA"/>
</dbReference>
<feature type="non-terminal residue" evidence="2">
    <location>
        <position position="141"/>
    </location>
</feature>
<evidence type="ECO:0000313" key="3">
    <source>
        <dbReference type="Proteomes" id="UP000283634"/>
    </source>
</evidence>
<proteinExistence type="predicted"/>
<organism evidence="2 3">
    <name type="scientific">Trypanosoma rangeli</name>
    <dbReference type="NCBI Taxonomy" id="5698"/>
    <lineage>
        <taxon>Eukaryota</taxon>
        <taxon>Discoba</taxon>
        <taxon>Euglenozoa</taxon>
        <taxon>Kinetoplastea</taxon>
        <taxon>Metakinetoplastina</taxon>
        <taxon>Trypanosomatida</taxon>
        <taxon>Trypanosomatidae</taxon>
        <taxon>Trypanosoma</taxon>
        <taxon>Herpetosoma</taxon>
    </lineage>
</organism>
<dbReference type="Proteomes" id="UP000283634">
    <property type="component" value="Unassembled WGS sequence"/>
</dbReference>
<gene>
    <name evidence="2" type="ORF">TraAM80_01720</name>
</gene>
<dbReference type="GeneID" id="40325653"/>
<keyword evidence="3" id="KW-1185">Reference proteome</keyword>
<dbReference type="RefSeq" id="XP_029241370.1">
    <property type="nucleotide sequence ID" value="XM_029378752.1"/>
</dbReference>